<accession>A0AAW9SPQ1</accession>
<dbReference type="RefSeq" id="WP_347167881.1">
    <property type="nucleotide sequence ID" value="NZ_JBDNCH010000002.1"/>
</dbReference>
<comment type="caution">
    <text evidence="2">The sequence shown here is derived from an EMBL/GenBank/DDBJ whole genome shotgun (WGS) entry which is preliminary data.</text>
</comment>
<proteinExistence type="predicted"/>
<dbReference type="InterPro" id="IPR025227">
    <property type="entry name" value="DUF4169"/>
</dbReference>
<feature type="compositionally biased region" description="Basic and acidic residues" evidence="1">
    <location>
        <begin position="20"/>
        <end position="57"/>
    </location>
</feature>
<dbReference type="AlphaFoldDB" id="A0AAW9SPQ1"/>
<reference evidence="2 3" key="1">
    <citation type="submission" date="2024-05" db="EMBL/GenBank/DDBJ databases">
        <title>Genome sequence of Ponticoccus litoralis KCCM 90028.</title>
        <authorList>
            <person name="Kim J.M."/>
            <person name="Lee J.K."/>
            <person name="Choi B.J."/>
            <person name="Bayburt H."/>
            <person name="Baek J.H."/>
            <person name="Jeon C.O."/>
        </authorList>
    </citation>
    <scope>NUCLEOTIDE SEQUENCE [LARGE SCALE GENOMIC DNA]</scope>
    <source>
        <strain evidence="2 3">KCCM 90028</strain>
    </source>
</reference>
<evidence type="ECO:0000256" key="1">
    <source>
        <dbReference type="SAM" id="MobiDB-lite"/>
    </source>
</evidence>
<sequence length="57" mass="6568">MTQPVNLNRFRKEKARAEKRRAGDENAAKHGRSKAERALDAARAEKARRDLDGHRQE</sequence>
<protein>
    <submittedName>
        <fullName evidence="2">DUF4169 family protein</fullName>
    </submittedName>
</protein>
<evidence type="ECO:0000313" key="2">
    <source>
        <dbReference type="EMBL" id="MEN9062953.1"/>
    </source>
</evidence>
<keyword evidence="3" id="KW-1185">Reference proteome</keyword>
<feature type="region of interest" description="Disordered" evidence="1">
    <location>
        <begin position="1"/>
        <end position="57"/>
    </location>
</feature>
<dbReference type="EMBL" id="JBDNCH010000002">
    <property type="protein sequence ID" value="MEN9062953.1"/>
    <property type="molecule type" value="Genomic_DNA"/>
</dbReference>
<name>A0AAW9SPQ1_9RHOB</name>
<dbReference type="Proteomes" id="UP001428774">
    <property type="component" value="Unassembled WGS sequence"/>
</dbReference>
<organism evidence="2 3">
    <name type="scientific">Ponticoccus litoralis</name>
    <dbReference type="NCBI Taxonomy" id="422297"/>
    <lineage>
        <taxon>Bacteria</taxon>
        <taxon>Pseudomonadati</taxon>
        <taxon>Pseudomonadota</taxon>
        <taxon>Alphaproteobacteria</taxon>
        <taxon>Rhodobacterales</taxon>
        <taxon>Roseobacteraceae</taxon>
        <taxon>Ponticoccus</taxon>
    </lineage>
</organism>
<dbReference type="Pfam" id="PF13770">
    <property type="entry name" value="DUF4169"/>
    <property type="match status" value="1"/>
</dbReference>
<gene>
    <name evidence="2" type="ORF">ABFB10_20190</name>
</gene>
<feature type="compositionally biased region" description="Basic residues" evidence="1">
    <location>
        <begin position="9"/>
        <end position="19"/>
    </location>
</feature>
<evidence type="ECO:0000313" key="3">
    <source>
        <dbReference type="Proteomes" id="UP001428774"/>
    </source>
</evidence>